<comment type="caution">
    <text evidence="1">The sequence shown here is derived from an EMBL/GenBank/DDBJ whole genome shotgun (WGS) entry which is preliminary data.</text>
</comment>
<keyword evidence="1" id="KW-0407">Ion channel</keyword>
<name>A0AC61RY34_9FIRM</name>
<protein>
    <submittedName>
        <fullName evidence="1">Two pore domain potassium channel family protein</fullName>
    </submittedName>
</protein>
<gene>
    <name evidence="1" type="ORF">E5329_08805</name>
</gene>
<proteinExistence type="predicted"/>
<accession>A0AC61RY34</accession>
<keyword evidence="2" id="KW-1185">Reference proteome</keyword>
<reference evidence="1" key="1">
    <citation type="submission" date="2019-04" db="EMBL/GenBank/DDBJ databases">
        <title>Microbes associate with the intestines of laboratory mice.</title>
        <authorList>
            <person name="Navarre W."/>
            <person name="Wong E."/>
            <person name="Huang K."/>
            <person name="Tropini C."/>
            <person name="Ng K."/>
            <person name="Yu B."/>
        </authorList>
    </citation>
    <scope>NUCLEOTIDE SEQUENCE</scope>
    <source>
        <strain evidence="1">NM01_1-7b</strain>
    </source>
</reference>
<dbReference type="EMBL" id="SRYA01000014">
    <property type="protein sequence ID" value="TGY96651.1"/>
    <property type="molecule type" value="Genomic_DNA"/>
</dbReference>
<sequence>MRTWKRCYKILKRTGTLKIFMSFLMFLCAAGAALMVVEPDIESFGDGLWYCFVAATTIGFGDICVNTGIGRIITVLVSVYGILMTAMVPGVVVSYYMEYLKVREKETISVFLEKLERLPELSEEELEQLSQRIREFEQRNTDIGGLNRK</sequence>
<organism evidence="1 2">
    <name type="scientific">Petralouisia muris</name>
    <dbReference type="NCBI Taxonomy" id="3032872"/>
    <lineage>
        <taxon>Bacteria</taxon>
        <taxon>Bacillati</taxon>
        <taxon>Bacillota</taxon>
        <taxon>Clostridia</taxon>
        <taxon>Lachnospirales</taxon>
        <taxon>Lachnospiraceae</taxon>
        <taxon>Petralouisia</taxon>
    </lineage>
</organism>
<evidence type="ECO:0000313" key="1">
    <source>
        <dbReference type="EMBL" id="TGY96651.1"/>
    </source>
</evidence>
<keyword evidence="1" id="KW-0406">Ion transport</keyword>
<evidence type="ECO:0000313" key="2">
    <source>
        <dbReference type="Proteomes" id="UP000304953"/>
    </source>
</evidence>
<dbReference type="Proteomes" id="UP000304953">
    <property type="component" value="Unassembled WGS sequence"/>
</dbReference>
<keyword evidence="1" id="KW-0813">Transport</keyword>